<feature type="region of interest" description="Disordered" evidence="1">
    <location>
        <begin position="63"/>
        <end position="102"/>
    </location>
</feature>
<evidence type="ECO:0000313" key="4">
    <source>
        <dbReference type="Proteomes" id="UP001152797"/>
    </source>
</evidence>
<keyword evidence="4" id="KW-1185">Reference proteome</keyword>
<protein>
    <submittedName>
        <fullName evidence="2">Uncharacterized protein</fullName>
    </submittedName>
</protein>
<gene>
    <name evidence="2" type="ORF">C1SCF055_LOCUS10878</name>
</gene>
<dbReference type="Proteomes" id="UP001152797">
    <property type="component" value="Unassembled WGS sequence"/>
</dbReference>
<evidence type="ECO:0000256" key="1">
    <source>
        <dbReference type="SAM" id="MobiDB-lite"/>
    </source>
</evidence>
<reference evidence="2" key="1">
    <citation type="submission" date="2022-10" db="EMBL/GenBank/DDBJ databases">
        <authorList>
            <person name="Chen Y."/>
            <person name="Dougan E. K."/>
            <person name="Chan C."/>
            <person name="Rhodes N."/>
            <person name="Thang M."/>
        </authorList>
    </citation>
    <scope>NUCLEOTIDE SEQUENCE</scope>
</reference>
<dbReference type="EMBL" id="CAMXCT020000784">
    <property type="protein sequence ID" value="CAL1136629.1"/>
    <property type="molecule type" value="Genomic_DNA"/>
</dbReference>
<dbReference type="EMBL" id="CAMXCT030000784">
    <property type="protein sequence ID" value="CAL4770566.1"/>
    <property type="molecule type" value="Genomic_DNA"/>
</dbReference>
<evidence type="ECO:0000313" key="2">
    <source>
        <dbReference type="EMBL" id="CAI3983254.1"/>
    </source>
</evidence>
<dbReference type="AlphaFoldDB" id="A0A9P1FMY4"/>
<proteinExistence type="predicted"/>
<reference evidence="3" key="2">
    <citation type="submission" date="2024-04" db="EMBL/GenBank/DDBJ databases">
        <authorList>
            <person name="Chen Y."/>
            <person name="Shah S."/>
            <person name="Dougan E. K."/>
            <person name="Thang M."/>
            <person name="Chan C."/>
        </authorList>
    </citation>
    <scope>NUCLEOTIDE SEQUENCE [LARGE SCALE GENOMIC DNA]</scope>
</reference>
<dbReference type="EMBL" id="CAMXCT010000784">
    <property type="protein sequence ID" value="CAI3983254.1"/>
    <property type="molecule type" value="Genomic_DNA"/>
</dbReference>
<organism evidence="2">
    <name type="scientific">Cladocopium goreaui</name>
    <dbReference type="NCBI Taxonomy" id="2562237"/>
    <lineage>
        <taxon>Eukaryota</taxon>
        <taxon>Sar</taxon>
        <taxon>Alveolata</taxon>
        <taxon>Dinophyceae</taxon>
        <taxon>Suessiales</taxon>
        <taxon>Symbiodiniaceae</taxon>
        <taxon>Cladocopium</taxon>
    </lineage>
</organism>
<accession>A0A9P1FMY4</accession>
<sequence>MADHNSPPVSPVSSDGSGNQTFFSAAHDLRLRLEDMAHVVDNPEVATAAGDETVDMASMVEVDIDDDRPVKVEKDESEAVTPSGSLPEKEKEAEPVPEVTPSNPRLLEKLAQENMQLRAELEAQRSETLRVSLAMARAGFRLLRGFRLLWPDEGTAEGAVRKLAIRQRKRREVQAAGCFT</sequence>
<evidence type="ECO:0000313" key="3">
    <source>
        <dbReference type="EMBL" id="CAL1136629.1"/>
    </source>
</evidence>
<comment type="caution">
    <text evidence="2">The sequence shown here is derived from an EMBL/GenBank/DDBJ whole genome shotgun (WGS) entry which is preliminary data.</text>
</comment>
<feature type="region of interest" description="Disordered" evidence="1">
    <location>
        <begin position="1"/>
        <end position="21"/>
    </location>
</feature>
<name>A0A9P1FMY4_9DINO</name>